<dbReference type="AlphaFoldDB" id="A0A4C1TXR6"/>
<reference evidence="2 3" key="1">
    <citation type="journal article" date="2019" name="Commun. Biol.">
        <title>The bagworm genome reveals a unique fibroin gene that provides high tensile strength.</title>
        <authorList>
            <person name="Kono N."/>
            <person name="Nakamura H."/>
            <person name="Ohtoshi R."/>
            <person name="Tomita M."/>
            <person name="Numata K."/>
            <person name="Arakawa K."/>
        </authorList>
    </citation>
    <scope>NUCLEOTIDE SEQUENCE [LARGE SCALE GENOMIC DNA]</scope>
</reference>
<name>A0A4C1TXR6_EUMVA</name>
<feature type="region of interest" description="Disordered" evidence="1">
    <location>
        <begin position="185"/>
        <end position="232"/>
    </location>
</feature>
<feature type="compositionally biased region" description="Basic and acidic residues" evidence="1">
    <location>
        <begin position="91"/>
        <end position="102"/>
    </location>
</feature>
<organism evidence="2 3">
    <name type="scientific">Eumeta variegata</name>
    <name type="common">Bagworm moth</name>
    <name type="synonym">Eumeta japonica</name>
    <dbReference type="NCBI Taxonomy" id="151549"/>
    <lineage>
        <taxon>Eukaryota</taxon>
        <taxon>Metazoa</taxon>
        <taxon>Ecdysozoa</taxon>
        <taxon>Arthropoda</taxon>
        <taxon>Hexapoda</taxon>
        <taxon>Insecta</taxon>
        <taxon>Pterygota</taxon>
        <taxon>Neoptera</taxon>
        <taxon>Endopterygota</taxon>
        <taxon>Lepidoptera</taxon>
        <taxon>Glossata</taxon>
        <taxon>Ditrysia</taxon>
        <taxon>Tineoidea</taxon>
        <taxon>Psychidae</taxon>
        <taxon>Oiketicinae</taxon>
        <taxon>Eumeta</taxon>
    </lineage>
</organism>
<sequence length="232" mass="25303">MHNEILTKQLAKIVLFHQDNAPAHRAAAVPGLLFQMLPSEYLSILHIARTLPQANELVDHQRVPKWATPTLGHSQPQRSHQRLVNLLDRNGISDEGRIDGRGAGRVRGKSTSSSTTHSPLRQPTPPTMRSPIPTQEAGNALVTLLELQVSMGGGAHPLCAGGPPSRADRRVKAHSEHILETATTVGTAGRRRPTAADRRRVSWGGQLGRDALQRAPPPARRPARLTWPPLRP</sequence>
<evidence type="ECO:0000313" key="2">
    <source>
        <dbReference type="EMBL" id="GBP18708.1"/>
    </source>
</evidence>
<dbReference type="EMBL" id="BGZK01000100">
    <property type="protein sequence ID" value="GBP18708.1"/>
    <property type="molecule type" value="Genomic_DNA"/>
</dbReference>
<gene>
    <name evidence="2" type="ORF">EVAR_8533_1</name>
</gene>
<accession>A0A4C1TXR6</accession>
<feature type="region of interest" description="Disordered" evidence="1">
    <location>
        <begin position="88"/>
        <end position="134"/>
    </location>
</feature>
<comment type="caution">
    <text evidence="2">The sequence shown here is derived from an EMBL/GenBank/DDBJ whole genome shotgun (WGS) entry which is preliminary data.</text>
</comment>
<protein>
    <submittedName>
        <fullName evidence="2">Uncharacterized protein</fullName>
    </submittedName>
</protein>
<evidence type="ECO:0000313" key="3">
    <source>
        <dbReference type="Proteomes" id="UP000299102"/>
    </source>
</evidence>
<dbReference type="OrthoDB" id="786951at2759"/>
<evidence type="ECO:0000256" key="1">
    <source>
        <dbReference type="SAM" id="MobiDB-lite"/>
    </source>
</evidence>
<dbReference type="Proteomes" id="UP000299102">
    <property type="component" value="Unassembled WGS sequence"/>
</dbReference>
<keyword evidence="3" id="KW-1185">Reference proteome</keyword>
<feature type="compositionally biased region" description="Polar residues" evidence="1">
    <location>
        <begin position="109"/>
        <end position="121"/>
    </location>
</feature>
<proteinExistence type="predicted"/>